<dbReference type="EMBL" id="FCOW01000063">
    <property type="protein sequence ID" value="CVK21925.1"/>
    <property type="molecule type" value="Genomic_DNA"/>
</dbReference>
<dbReference type="PANTHER" id="PTHR34047:SF8">
    <property type="entry name" value="PROTEIN YKFC"/>
    <property type="match status" value="1"/>
</dbReference>
<dbReference type="SUPFAM" id="SSF56672">
    <property type="entry name" value="DNA/RNA polymerases"/>
    <property type="match status" value="1"/>
</dbReference>
<dbReference type="InterPro" id="IPR051083">
    <property type="entry name" value="GrpII_Intron_Splice-Mob/Def"/>
</dbReference>
<comment type="caution">
    <text evidence="2">The sequence shown here is derived from an EMBL/GenBank/DDBJ whole genome shotgun (WGS) entry which is preliminary data.</text>
</comment>
<feature type="domain" description="Reverse transcriptase" evidence="1">
    <location>
        <begin position="88"/>
        <end position="314"/>
    </location>
</feature>
<dbReference type="PANTHER" id="PTHR34047">
    <property type="entry name" value="NUCLEAR INTRON MATURASE 1, MITOCHONDRIAL-RELATED"/>
    <property type="match status" value="1"/>
</dbReference>
<name>A0ABM9WA31_9FIRM</name>
<keyword evidence="3" id="KW-1185">Reference proteome</keyword>
<proteinExistence type="predicted"/>
<reference evidence="2 3" key="1">
    <citation type="submission" date="2016-01" db="EMBL/GenBank/DDBJ databases">
        <authorList>
            <person name="Brown R."/>
        </authorList>
    </citation>
    <scope>NUCLEOTIDE SEQUENCE [LARGE SCALE GENOMIC DNA]</scope>
    <source>
        <strain evidence="2">Sporomusa sphaeroides DSM 2875</strain>
    </source>
</reference>
<dbReference type="InterPro" id="IPR013597">
    <property type="entry name" value="Mat_intron_G2"/>
</dbReference>
<dbReference type="Pfam" id="PF00078">
    <property type="entry name" value="RVT_1"/>
    <property type="match status" value="1"/>
</dbReference>
<dbReference type="InterPro" id="IPR030931">
    <property type="entry name" value="Group_II_RT_mat"/>
</dbReference>
<dbReference type="InterPro" id="IPR043502">
    <property type="entry name" value="DNA/RNA_pol_sf"/>
</dbReference>
<evidence type="ECO:0000313" key="3">
    <source>
        <dbReference type="Proteomes" id="UP000245702"/>
    </source>
</evidence>
<dbReference type="CDD" id="cd01651">
    <property type="entry name" value="RT_G2_intron"/>
    <property type="match status" value="1"/>
</dbReference>
<accession>A0ABM9WA31</accession>
<evidence type="ECO:0000313" key="2">
    <source>
        <dbReference type="EMBL" id="CVK21925.1"/>
    </source>
</evidence>
<dbReference type="NCBIfam" id="TIGR04416">
    <property type="entry name" value="group_II_RT_mat"/>
    <property type="match status" value="1"/>
</dbReference>
<organism evidence="2 3">
    <name type="scientific">Sporomusa sphaeroides DSM 2875</name>
    <dbReference type="NCBI Taxonomy" id="1337886"/>
    <lineage>
        <taxon>Bacteria</taxon>
        <taxon>Bacillati</taxon>
        <taxon>Bacillota</taxon>
        <taxon>Negativicutes</taxon>
        <taxon>Selenomonadales</taxon>
        <taxon>Sporomusaceae</taxon>
        <taxon>Sporomusa</taxon>
    </lineage>
</organism>
<sequence>MQREQKTTKVGYRCEGMLETESNSGARSIVTPETAEKDGASRLLEAILHRDNLNAAYLRVKRNGGAPGVDGMAVEEMLPYLKDHKEELLASIRAGWYNPKPVRRVEIPKPDGGKRNLGVPTVIDRMVQQAVVQVMQPMFEPHFSENSYGFRPGRSAHQAMKKAEEYYKQGYIRVVDIDLAKYFDTVNHDILIDRIREVIKDEHVIKLIRKFLKSGVMANGLVSPTTEGTPQGGNLSPLLSNIYLTAFDRMLESRGHKFVRYADDCNIYVKSQRAAERVMTSSTKYLENKLKLKVNQEKSKAGSPLKLKFLGFSLFKTGKRMGIRPHAKSMEKFKNKIRQLTSRKQAKPIPAILNNIRKYTTGWLGYYAIAEMSSKIKSLNEWIRRRIRQIFWKQWKKPSAKFKNLMLHGIPKQKAREWSYSRLGYWRIAGSWILCRSLTNEYLASIGYDDIAKRYEVLHLSY</sequence>
<dbReference type="Proteomes" id="UP000245702">
    <property type="component" value="Unassembled WGS sequence"/>
</dbReference>
<protein>
    <submittedName>
        <fullName evidence="2">Group II intron-encoded protein LtrA</fullName>
    </submittedName>
</protein>
<gene>
    <name evidence="2" type="primary">ltrA_4</name>
    <name evidence="2" type="ORF">SSPH_04656</name>
</gene>
<evidence type="ECO:0000259" key="1">
    <source>
        <dbReference type="PROSITE" id="PS50878"/>
    </source>
</evidence>
<dbReference type="Pfam" id="PF08388">
    <property type="entry name" value="GIIM"/>
    <property type="match status" value="1"/>
</dbReference>
<dbReference type="PROSITE" id="PS50878">
    <property type="entry name" value="RT_POL"/>
    <property type="match status" value="1"/>
</dbReference>
<dbReference type="RefSeq" id="WP_075752891.1">
    <property type="nucleotide sequence ID" value="NZ_CP146991.1"/>
</dbReference>
<dbReference type="InterPro" id="IPR000477">
    <property type="entry name" value="RT_dom"/>
</dbReference>